<dbReference type="Proteomes" id="UP000791440">
    <property type="component" value="Unassembled WGS sequence"/>
</dbReference>
<reference evidence="1" key="1">
    <citation type="journal article" date="2016" name="Insect Biochem. Mol. Biol.">
        <title>Multifaceted biological insights from a draft genome sequence of the tobacco hornworm moth, Manduca sexta.</title>
        <authorList>
            <person name="Kanost M.R."/>
            <person name="Arrese E.L."/>
            <person name="Cao X."/>
            <person name="Chen Y.R."/>
            <person name="Chellapilla S."/>
            <person name="Goldsmith M.R."/>
            <person name="Grosse-Wilde E."/>
            <person name="Heckel D.G."/>
            <person name="Herndon N."/>
            <person name="Jiang H."/>
            <person name="Papanicolaou A."/>
            <person name="Qu J."/>
            <person name="Soulages J.L."/>
            <person name="Vogel H."/>
            <person name="Walters J."/>
            <person name="Waterhouse R.M."/>
            <person name="Ahn S.J."/>
            <person name="Almeida F.C."/>
            <person name="An C."/>
            <person name="Aqrawi P."/>
            <person name="Bretschneider A."/>
            <person name="Bryant W.B."/>
            <person name="Bucks S."/>
            <person name="Chao H."/>
            <person name="Chevignon G."/>
            <person name="Christen J.M."/>
            <person name="Clarke D.F."/>
            <person name="Dittmer N.T."/>
            <person name="Ferguson L.C.F."/>
            <person name="Garavelou S."/>
            <person name="Gordon K.H.J."/>
            <person name="Gunaratna R.T."/>
            <person name="Han Y."/>
            <person name="Hauser F."/>
            <person name="He Y."/>
            <person name="Heidel-Fischer H."/>
            <person name="Hirsh A."/>
            <person name="Hu Y."/>
            <person name="Jiang H."/>
            <person name="Kalra D."/>
            <person name="Klinner C."/>
            <person name="Konig C."/>
            <person name="Kovar C."/>
            <person name="Kroll A.R."/>
            <person name="Kuwar S.S."/>
            <person name="Lee S.L."/>
            <person name="Lehman R."/>
            <person name="Li K."/>
            <person name="Li Z."/>
            <person name="Liang H."/>
            <person name="Lovelace S."/>
            <person name="Lu Z."/>
            <person name="Mansfield J.H."/>
            <person name="McCulloch K.J."/>
            <person name="Mathew T."/>
            <person name="Morton B."/>
            <person name="Muzny D.M."/>
            <person name="Neunemann D."/>
            <person name="Ongeri F."/>
            <person name="Pauchet Y."/>
            <person name="Pu L.L."/>
            <person name="Pyrousis I."/>
            <person name="Rao X.J."/>
            <person name="Redding A."/>
            <person name="Roesel C."/>
            <person name="Sanchez-Gracia A."/>
            <person name="Schaack S."/>
            <person name="Shukla A."/>
            <person name="Tetreau G."/>
            <person name="Wang Y."/>
            <person name="Xiong G.H."/>
            <person name="Traut W."/>
            <person name="Walsh T.K."/>
            <person name="Worley K.C."/>
            <person name="Wu D."/>
            <person name="Wu W."/>
            <person name="Wu Y.Q."/>
            <person name="Zhang X."/>
            <person name="Zou Z."/>
            <person name="Zucker H."/>
            <person name="Briscoe A.D."/>
            <person name="Burmester T."/>
            <person name="Clem R.J."/>
            <person name="Feyereisen R."/>
            <person name="Grimmelikhuijzen C.J.P."/>
            <person name="Hamodrakas S.J."/>
            <person name="Hansson B.S."/>
            <person name="Huguet E."/>
            <person name="Jermiin L.S."/>
            <person name="Lan Q."/>
            <person name="Lehman H.K."/>
            <person name="Lorenzen M."/>
            <person name="Merzendorfer H."/>
            <person name="Michalopoulos I."/>
            <person name="Morton D.B."/>
            <person name="Muthukrishnan S."/>
            <person name="Oakeshott J.G."/>
            <person name="Palmer W."/>
            <person name="Park Y."/>
            <person name="Passarelli A.L."/>
            <person name="Rozas J."/>
            <person name="Schwartz L.M."/>
            <person name="Smith W."/>
            <person name="Southgate A."/>
            <person name="Vilcinskas A."/>
            <person name="Vogt R."/>
            <person name="Wang P."/>
            <person name="Werren J."/>
            <person name="Yu X.Q."/>
            <person name="Zhou J.J."/>
            <person name="Brown S.J."/>
            <person name="Scherer S.E."/>
            <person name="Richards S."/>
            <person name="Blissard G.W."/>
        </authorList>
    </citation>
    <scope>NUCLEOTIDE SEQUENCE</scope>
</reference>
<proteinExistence type="predicted"/>
<organism evidence="1 2">
    <name type="scientific">Manduca sexta</name>
    <name type="common">Tobacco hawkmoth</name>
    <name type="synonym">Tobacco hornworm</name>
    <dbReference type="NCBI Taxonomy" id="7130"/>
    <lineage>
        <taxon>Eukaryota</taxon>
        <taxon>Metazoa</taxon>
        <taxon>Ecdysozoa</taxon>
        <taxon>Arthropoda</taxon>
        <taxon>Hexapoda</taxon>
        <taxon>Insecta</taxon>
        <taxon>Pterygota</taxon>
        <taxon>Neoptera</taxon>
        <taxon>Endopterygota</taxon>
        <taxon>Lepidoptera</taxon>
        <taxon>Glossata</taxon>
        <taxon>Ditrysia</taxon>
        <taxon>Bombycoidea</taxon>
        <taxon>Sphingidae</taxon>
        <taxon>Sphinginae</taxon>
        <taxon>Sphingini</taxon>
        <taxon>Manduca</taxon>
    </lineage>
</organism>
<comment type="caution">
    <text evidence="1">The sequence shown here is derived from an EMBL/GenBank/DDBJ whole genome shotgun (WGS) entry which is preliminary data.</text>
</comment>
<sequence length="100" mass="11338">MFVPYRYIISVGSECVAVPLFRPVLIAFTTPLVHRRCAAAVRTVPVFFHKWCDLIVPSTPFACSSLYNRALNDLISCSDKSYNCAFLLRSVYAIIRAKIY</sequence>
<gene>
    <name evidence="1" type="ORF">O3G_MSEX010649</name>
</gene>
<dbReference type="AlphaFoldDB" id="A0A921ZJZ9"/>
<reference evidence="1" key="2">
    <citation type="submission" date="2020-12" db="EMBL/GenBank/DDBJ databases">
        <authorList>
            <person name="Kanost M."/>
        </authorList>
    </citation>
    <scope>NUCLEOTIDE SEQUENCE</scope>
</reference>
<protein>
    <submittedName>
        <fullName evidence="1">Uncharacterized protein</fullName>
    </submittedName>
</protein>
<name>A0A921ZJZ9_MANSE</name>
<accession>A0A921ZJZ9</accession>
<keyword evidence="2" id="KW-1185">Reference proteome</keyword>
<evidence type="ECO:0000313" key="2">
    <source>
        <dbReference type="Proteomes" id="UP000791440"/>
    </source>
</evidence>
<dbReference type="EMBL" id="JH668570">
    <property type="protein sequence ID" value="KAG6458072.1"/>
    <property type="molecule type" value="Genomic_DNA"/>
</dbReference>
<evidence type="ECO:0000313" key="1">
    <source>
        <dbReference type="EMBL" id="KAG6458072.1"/>
    </source>
</evidence>